<dbReference type="EMBL" id="GBRH01158732">
    <property type="protein sequence ID" value="JAE39164.1"/>
    <property type="molecule type" value="Transcribed_RNA"/>
</dbReference>
<proteinExistence type="predicted"/>
<reference evidence="2" key="1">
    <citation type="submission" date="2014-09" db="EMBL/GenBank/DDBJ databases">
        <authorList>
            <person name="Magalhaes I.L.F."/>
            <person name="Oliveira U."/>
            <person name="Santos F.R."/>
            <person name="Vidigal T.H.D.A."/>
            <person name="Brescovit A.D."/>
            <person name="Santos A.J."/>
        </authorList>
    </citation>
    <scope>NUCLEOTIDE SEQUENCE</scope>
    <source>
        <tissue evidence="2">Shoot tissue taken approximately 20 cm above the soil surface</tissue>
    </source>
</reference>
<keyword evidence="1" id="KW-0812">Transmembrane</keyword>
<keyword evidence="1" id="KW-1133">Transmembrane helix</keyword>
<feature type="transmembrane region" description="Helical" evidence="1">
    <location>
        <begin position="14"/>
        <end position="35"/>
    </location>
</feature>
<evidence type="ECO:0000256" key="1">
    <source>
        <dbReference type="SAM" id="Phobius"/>
    </source>
</evidence>
<protein>
    <submittedName>
        <fullName evidence="2">Uncharacterized protein</fullName>
    </submittedName>
</protein>
<accession>A0A0A9HTM9</accession>
<name>A0A0A9HTM9_ARUDO</name>
<evidence type="ECO:0000313" key="2">
    <source>
        <dbReference type="EMBL" id="JAE39164.1"/>
    </source>
</evidence>
<reference evidence="2" key="2">
    <citation type="journal article" date="2015" name="Data Brief">
        <title>Shoot transcriptome of the giant reed, Arundo donax.</title>
        <authorList>
            <person name="Barrero R.A."/>
            <person name="Guerrero F.D."/>
            <person name="Moolhuijzen P."/>
            <person name="Goolsby J.A."/>
            <person name="Tidwell J."/>
            <person name="Bellgard S.E."/>
            <person name="Bellgard M.I."/>
        </authorList>
    </citation>
    <scope>NUCLEOTIDE SEQUENCE</scope>
    <source>
        <tissue evidence="2">Shoot tissue taken approximately 20 cm above the soil surface</tissue>
    </source>
</reference>
<sequence>MLFGSSHISLFESVFTEIICKFGCILLLTICCLISSHPCLA</sequence>
<organism evidence="2">
    <name type="scientific">Arundo donax</name>
    <name type="common">Giant reed</name>
    <name type="synonym">Donax arundinaceus</name>
    <dbReference type="NCBI Taxonomy" id="35708"/>
    <lineage>
        <taxon>Eukaryota</taxon>
        <taxon>Viridiplantae</taxon>
        <taxon>Streptophyta</taxon>
        <taxon>Embryophyta</taxon>
        <taxon>Tracheophyta</taxon>
        <taxon>Spermatophyta</taxon>
        <taxon>Magnoliopsida</taxon>
        <taxon>Liliopsida</taxon>
        <taxon>Poales</taxon>
        <taxon>Poaceae</taxon>
        <taxon>PACMAD clade</taxon>
        <taxon>Arundinoideae</taxon>
        <taxon>Arundineae</taxon>
        <taxon>Arundo</taxon>
    </lineage>
</organism>
<dbReference type="AlphaFoldDB" id="A0A0A9HTM9"/>
<keyword evidence="1" id="KW-0472">Membrane</keyword>